<sequence length="140" mass="16174">MIRQAYIHDLEAMVEVDKQVIGHEGRRKEIEESIKHEQCLIAIKDHQVAGFLLFHTSFFECNFISLIIVAPNERRKGYATALIQQFEKMAPTKKVFSSTNESNKTMHQVFRENGYERSGIIENLDEGDPEIVYFKQVAAN</sequence>
<organism evidence="2 3">
    <name type="scientific">Priestia iocasae</name>
    <dbReference type="NCBI Taxonomy" id="2291674"/>
    <lineage>
        <taxon>Bacteria</taxon>
        <taxon>Bacillati</taxon>
        <taxon>Bacillota</taxon>
        <taxon>Bacilli</taxon>
        <taxon>Bacillales</taxon>
        <taxon>Bacillaceae</taxon>
        <taxon>Priestia</taxon>
    </lineage>
</organism>
<reference evidence="2 3" key="1">
    <citation type="submission" date="2021-01" db="EMBL/GenBank/DDBJ databases">
        <title>Genomic Encyclopedia of Type Strains, Phase IV (KMG-IV): sequencing the most valuable type-strain genomes for metagenomic binning, comparative biology and taxonomic classification.</title>
        <authorList>
            <person name="Goeker M."/>
        </authorList>
    </citation>
    <scope>NUCLEOTIDE SEQUENCE [LARGE SCALE GENOMIC DNA]</scope>
    <source>
        <strain evidence="2 3">DSM 104297</strain>
    </source>
</reference>
<keyword evidence="3" id="KW-1185">Reference proteome</keyword>
<evidence type="ECO:0000259" key="1">
    <source>
        <dbReference type="PROSITE" id="PS51186"/>
    </source>
</evidence>
<dbReference type="EMBL" id="JAFBFC010000004">
    <property type="protein sequence ID" value="MBM7703497.1"/>
    <property type="molecule type" value="Genomic_DNA"/>
</dbReference>
<dbReference type="InterPro" id="IPR016181">
    <property type="entry name" value="Acyl_CoA_acyltransferase"/>
</dbReference>
<dbReference type="RefSeq" id="WP_205187406.1">
    <property type="nucleotide sequence ID" value="NZ_JAFBFC010000004.1"/>
</dbReference>
<dbReference type="Pfam" id="PF00583">
    <property type="entry name" value="Acetyltransf_1"/>
    <property type="match status" value="1"/>
</dbReference>
<dbReference type="CDD" id="cd04301">
    <property type="entry name" value="NAT_SF"/>
    <property type="match status" value="1"/>
</dbReference>
<dbReference type="Gene3D" id="3.40.630.30">
    <property type="match status" value="1"/>
</dbReference>
<protein>
    <submittedName>
        <fullName evidence="2">N-acetylglutamate synthase-like GNAT family acetyltransferase</fullName>
    </submittedName>
</protein>
<comment type="caution">
    <text evidence="2">The sequence shown here is derived from an EMBL/GenBank/DDBJ whole genome shotgun (WGS) entry which is preliminary data.</text>
</comment>
<accession>A0ABS2QX16</accession>
<dbReference type="InterPro" id="IPR000182">
    <property type="entry name" value="GNAT_dom"/>
</dbReference>
<dbReference type="SUPFAM" id="SSF55729">
    <property type="entry name" value="Acyl-CoA N-acyltransferases (Nat)"/>
    <property type="match status" value="1"/>
</dbReference>
<evidence type="ECO:0000313" key="3">
    <source>
        <dbReference type="Proteomes" id="UP000809829"/>
    </source>
</evidence>
<feature type="domain" description="N-acetyltransferase" evidence="1">
    <location>
        <begin position="1"/>
        <end position="138"/>
    </location>
</feature>
<dbReference type="Proteomes" id="UP000809829">
    <property type="component" value="Unassembled WGS sequence"/>
</dbReference>
<evidence type="ECO:0000313" key="2">
    <source>
        <dbReference type="EMBL" id="MBM7703497.1"/>
    </source>
</evidence>
<dbReference type="PROSITE" id="PS51186">
    <property type="entry name" value="GNAT"/>
    <property type="match status" value="1"/>
</dbReference>
<gene>
    <name evidence="2" type="ORF">JOC83_002346</name>
</gene>
<proteinExistence type="predicted"/>
<name>A0ABS2QX16_9BACI</name>